<comment type="catalytic activity">
    <reaction evidence="1">
        <text>S-ubiquitinyl-[E2 ubiquitin-conjugating enzyme]-L-cysteine + [acceptor protein]-L-lysine = [E2 ubiquitin-conjugating enzyme]-L-cysteine + N(6)-ubiquitinyl-[acceptor protein]-L-lysine.</text>
        <dbReference type="EC" id="2.3.2.27"/>
    </reaction>
</comment>
<protein>
    <recommendedName>
        <fullName evidence="7">E3 ubiquitin ligase TRAF3IP2</fullName>
        <ecNumber evidence="2">2.3.2.27</ecNumber>
    </recommendedName>
    <alternativeName>
        <fullName evidence="8">Adapter protein CIKS</fullName>
    </alternativeName>
    <alternativeName>
        <fullName evidence="9">Connection to IKK and SAPK/JNK</fullName>
    </alternativeName>
    <alternativeName>
        <fullName evidence="12">E3 ubiquitin-protein ligase CIKS</fullName>
    </alternativeName>
    <alternativeName>
        <fullName evidence="10">Nuclear factor NF-kappa-B activator 1</fullName>
    </alternativeName>
    <alternativeName>
        <fullName evidence="11">TRAF3-interacting protein 2</fullName>
    </alternativeName>
</protein>
<evidence type="ECO:0000313" key="16">
    <source>
        <dbReference type="Proteomes" id="UP000265040"/>
    </source>
</evidence>
<dbReference type="GeneTree" id="ENSGT00940000164609"/>
<dbReference type="RefSeq" id="XP_026196727.1">
    <property type="nucleotide sequence ID" value="XM_026340942.1"/>
</dbReference>
<evidence type="ECO:0000256" key="9">
    <source>
        <dbReference type="ARBA" id="ARBA00076636"/>
    </source>
</evidence>
<keyword evidence="5" id="KW-0395">Inflammatory response</keyword>
<dbReference type="GO" id="GO:0038173">
    <property type="term" value="P:interleukin-17A-mediated signaling pathway"/>
    <property type="evidence" value="ECO:0007669"/>
    <property type="project" value="UniProtKB-ARBA"/>
</dbReference>
<dbReference type="PROSITE" id="PS51534">
    <property type="entry name" value="SEFIR"/>
    <property type="match status" value="1"/>
</dbReference>
<dbReference type="CTD" id="606616"/>
<dbReference type="Pfam" id="PF08357">
    <property type="entry name" value="SEFIR"/>
    <property type="match status" value="1"/>
</dbReference>
<dbReference type="InterPro" id="IPR053047">
    <property type="entry name" value="E3_ubiq_ligase_TRAF3IP2"/>
</dbReference>
<feature type="region of interest" description="Disordered" evidence="13">
    <location>
        <begin position="40"/>
        <end position="70"/>
    </location>
</feature>
<dbReference type="GO" id="GO:0097400">
    <property type="term" value="P:interleukin-17-mediated signaling pathway"/>
    <property type="evidence" value="ECO:0007669"/>
    <property type="project" value="UniProtKB-ARBA"/>
</dbReference>
<organism evidence="15 16">
    <name type="scientific">Anabas testudineus</name>
    <name type="common">Climbing perch</name>
    <name type="synonym">Anthias testudineus</name>
    <dbReference type="NCBI Taxonomy" id="64144"/>
    <lineage>
        <taxon>Eukaryota</taxon>
        <taxon>Metazoa</taxon>
        <taxon>Chordata</taxon>
        <taxon>Craniata</taxon>
        <taxon>Vertebrata</taxon>
        <taxon>Euteleostomi</taxon>
        <taxon>Actinopterygii</taxon>
        <taxon>Neopterygii</taxon>
        <taxon>Teleostei</taxon>
        <taxon>Neoteleostei</taxon>
        <taxon>Acanthomorphata</taxon>
        <taxon>Anabantaria</taxon>
        <taxon>Anabantiformes</taxon>
        <taxon>Anabantoidei</taxon>
        <taxon>Anabantidae</taxon>
        <taxon>Anabas</taxon>
    </lineage>
</organism>
<keyword evidence="16" id="KW-1185">Reference proteome</keyword>
<dbReference type="PANTHER" id="PTHR34257:SF4">
    <property type="entry name" value="ADAPTER PROTEIN CIKS"/>
    <property type="match status" value="1"/>
</dbReference>
<dbReference type="GO" id="GO:0006959">
    <property type="term" value="P:humoral immune response"/>
    <property type="evidence" value="ECO:0007669"/>
    <property type="project" value="TreeGrafter"/>
</dbReference>
<dbReference type="InterPro" id="IPR013568">
    <property type="entry name" value="SEFIR_dom"/>
</dbReference>
<evidence type="ECO:0000313" key="15">
    <source>
        <dbReference type="Ensembl" id="ENSATEP00000018294.3"/>
    </source>
</evidence>
<dbReference type="STRING" id="64144.ENSATEP00000018294"/>
<evidence type="ECO:0000256" key="10">
    <source>
        <dbReference type="ARBA" id="ARBA00078387"/>
    </source>
</evidence>
<evidence type="ECO:0000256" key="3">
    <source>
        <dbReference type="ARBA" id="ARBA00022679"/>
    </source>
</evidence>
<evidence type="ECO:0000256" key="7">
    <source>
        <dbReference type="ARBA" id="ARBA00073304"/>
    </source>
</evidence>
<keyword evidence="3" id="KW-0808">Transferase</keyword>
<comment type="subunit">
    <text evidence="6">Interacts with IKBKG/NF-kappa B essential modulator, with CHUK/IKK-alpha and with IKBKB/IKK-beta. Interacts with TRAF6; this interaction is direct. Interacts with IL17RA and IL17RC. Interacts with IL17RB.</text>
</comment>
<name>A0A3Q1IFP2_ANATE</name>
<feature type="region of interest" description="Disordered" evidence="13">
    <location>
        <begin position="186"/>
        <end position="225"/>
    </location>
</feature>
<dbReference type="EC" id="2.3.2.27" evidence="2"/>
<dbReference type="FunFam" id="3.40.50.11530:FF:000007">
    <property type="entry name" value="adapter protein CIKS isoform X3"/>
    <property type="match status" value="1"/>
</dbReference>
<evidence type="ECO:0000256" key="13">
    <source>
        <dbReference type="SAM" id="MobiDB-lite"/>
    </source>
</evidence>
<dbReference type="GO" id="GO:0043123">
    <property type="term" value="P:positive regulation of canonical NF-kappaB signal transduction"/>
    <property type="evidence" value="ECO:0007669"/>
    <property type="project" value="TreeGrafter"/>
</dbReference>
<reference evidence="15" key="3">
    <citation type="submission" date="2025-09" db="UniProtKB">
        <authorList>
            <consortium name="Ensembl"/>
        </authorList>
    </citation>
    <scope>IDENTIFICATION</scope>
</reference>
<evidence type="ECO:0000256" key="4">
    <source>
        <dbReference type="ARBA" id="ARBA00022786"/>
    </source>
</evidence>
<dbReference type="InParanoid" id="A0A3Q1IFP2"/>
<dbReference type="RefSeq" id="XP_026196729.1">
    <property type="nucleotide sequence ID" value="XM_026340944.1"/>
</dbReference>
<feature type="domain" description="SEFIR" evidence="14">
    <location>
        <begin position="261"/>
        <end position="398"/>
    </location>
</feature>
<evidence type="ECO:0000256" key="1">
    <source>
        <dbReference type="ARBA" id="ARBA00000900"/>
    </source>
</evidence>
<dbReference type="GeneID" id="113149096"/>
<sequence length="422" mass="48581">MDSFKEPCRHHSVPVEMDESMTPTSLDQFWSSWCNKCNEQKETSKRPQDQDCDPHDVSEVTPTDSQYQHKPGAVYQTKPEFHFIPPAHSGQMIPPHPADDSVRDQAQLYEWDRAGNKRTGFAGALSRSRDPSVEEAECLEPPLPLMSDAIAFHPGQYPAAGPNPKQDCLRQCAYCPPANPPHHNYNHFHYKYDPQQGSQYHQQSWNPPQNRPQLRDASSLPQSAAPHRDVIREVSIDRSFQAAPGPATREIRKTISLPEECRNVFITYSVDTAKEILLFTKFLADQGFKPAIDMFDNPLRRMSIVKWMDTFLNDKSVLIIVVISPKYKEDVEGDGDDEHGLHTKYIHNQIQNEYIQQGCLNFRLVPVLFPNATKRHVPNWLQSTRIYHWPRDTQDLLLRLLREERYIIPQRGGDLTLTVRPL</sequence>
<evidence type="ECO:0000256" key="12">
    <source>
        <dbReference type="ARBA" id="ARBA00080040"/>
    </source>
</evidence>
<evidence type="ECO:0000256" key="5">
    <source>
        <dbReference type="ARBA" id="ARBA00023198"/>
    </source>
</evidence>
<dbReference type="AlphaFoldDB" id="A0A3Q1IFP2"/>
<feature type="compositionally biased region" description="Basic and acidic residues" evidence="13">
    <location>
        <begin position="40"/>
        <end position="58"/>
    </location>
</feature>
<dbReference type="PANTHER" id="PTHR34257">
    <property type="entry name" value="ADAPTER PROTEIN CIKS"/>
    <property type="match status" value="1"/>
</dbReference>
<evidence type="ECO:0000259" key="14">
    <source>
        <dbReference type="PROSITE" id="PS51534"/>
    </source>
</evidence>
<reference evidence="15" key="2">
    <citation type="submission" date="2025-08" db="UniProtKB">
        <authorList>
            <consortium name="Ensembl"/>
        </authorList>
    </citation>
    <scope>IDENTIFICATION</scope>
</reference>
<keyword evidence="4" id="KW-0833">Ubl conjugation pathway</keyword>
<reference evidence="15" key="1">
    <citation type="submission" date="2021-04" db="EMBL/GenBank/DDBJ databases">
        <authorList>
            <consortium name="Wellcome Sanger Institute Data Sharing"/>
        </authorList>
    </citation>
    <scope>NUCLEOTIDE SEQUENCE [LARGE SCALE GENOMIC DNA]</scope>
</reference>
<dbReference type="GO" id="GO:0000209">
    <property type="term" value="P:protein polyubiquitination"/>
    <property type="evidence" value="ECO:0007669"/>
    <property type="project" value="UniProtKB-ARBA"/>
</dbReference>
<dbReference type="RefSeq" id="XP_026196728.1">
    <property type="nucleotide sequence ID" value="XM_026340943.1"/>
</dbReference>
<dbReference type="GO" id="GO:0006954">
    <property type="term" value="P:inflammatory response"/>
    <property type="evidence" value="ECO:0007669"/>
    <property type="project" value="UniProtKB-KW"/>
</dbReference>
<dbReference type="GO" id="GO:0005737">
    <property type="term" value="C:cytoplasm"/>
    <property type="evidence" value="ECO:0007669"/>
    <property type="project" value="UniProtKB-ARBA"/>
</dbReference>
<evidence type="ECO:0000256" key="6">
    <source>
        <dbReference type="ARBA" id="ARBA00064316"/>
    </source>
</evidence>
<accession>A0A3Q1IFP2</accession>
<dbReference type="Gene3D" id="3.40.50.11530">
    <property type="match status" value="1"/>
</dbReference>
<evidence type="ECO:0000256" key="11">
    <source>
        <dbReference type="ARBA" id="ARBA00078673"/>
    </source>
</evidence>
<feature type="compositionally biased region" description="Polar residues" evidence="13">
    <location>
        <begin position="195"/>
        <end position="212"/>
    </location>
</feature>
<proteinExistence type="predicted"/>
<dbReference type="Proteomes" id="UP000265040">
    <property type="component" value="Chromosome 24"/>
</dbReference>
<dbReference type="Ensembl" id="ENSATET00000018602.3">
    <property type="protein sequence ID" value="ENSATEP00000018294.3"/>
    <property type="gene ID" value="ENSATEG00000012723.3"/>
</dbReference>
<dbReference type="GO" id="GO:0061630">
    <property type="term" value="F:ubiquitin protein ligase activity"/>
    <property type="evidence" value="ECO:0007669"/>
    <property type="project" value="UniProtKB-EC"/>
</dbReference>
<evidence type="ECO:0000256" key="8">
    <source>
        <dbReference type="ARBA" id="ARBA00075327"/>
    </source>
</evidence>
<evidence type="ECO:0000256" key="2">
    <source>
        <dbReference type="ARBA" id="ARBA00012483"/>
    </source>
</evidence>